<gene>
    <name evidence="1" type="ORF">UFOVP1625_10</name>
</gene>
<dbReference type="EMBL" id="LR797490">
    <property type="protein sequence ID" value="CAB4220309.1"/>
    <property type="molecule type" value="Genomic_DNA"/>
</dbReference>
<accession>A0A6J5SYH0</accession>
<organism evidence="1">
    <name type="scientific">uncultured Caudovirales phage</name>
    <dbReference type="NCBI Taxonomy" id="2100421"/>
    <lineage>
        <taxon>Viruses</taxon>
        <taxon>Duplodnaviria</taxon>
        <taxon>Heunggongvirae</taxon>
        <taxon>Uroviricota</taxon>
        <taxon>Caudoviricetes</taxon>
        <taxon>Peduoviridae</taxon>
        <taxon>Maltschvirus</taxon>
        <taxon>Maltschvirus maltsch</taxon>
    </lineage>
</organism>
<name>A0A6J5SYH0_9CAUD</name>
<evidence type="ECO:0000313" key="1">
    <source>
        <dbReference type="EMBL" id="CAB4220309.1"/>
    </source>
</evidence>
<protein>
    <submittedName>
        <fullName evidence="1">Uncharacterized protein</fullName>
    </submittedName>
</protein>
<proteinExistence type="predicted"/>
<reference evidence="1" key="1">
    <citation type="submission" date="2020-05" db="EMBL/GenBank/DDBJ databases">
        <authorList>
            <person name="Chiriac C."/>
            <person name="Salcher M."/>
            <person name="Ghai R."/>
            <person name="Kavagutti S V."/>
        </authorList>
    </citation>
    <scope>NUCLEOTIDE SEQUENCE</scope>
</reference>
<sequence length="268" mass="29763">MRLACAVAVLLIGCSGAYAQDFRVGRAPLFLLNRRFPLSAYVATAPKTAHTIAILWEAPHRAVRNLRVVLRRTQVREVQIVLFNETCVRNRVCERHESLSSYTQATLGAAIARGDKALRVIIKGQARAALEALGPGIGAREVMISPFLETKLRPAAWNRAARWVTAEVGEVKLVWNPLNNDDSRRPSQAYYTERHGFDVSCHTDGRTIANLDGSRGSSKEVRDWLHRTRSCRLSLIWVPADNCRTQNETTFIAPSSRICVAAFENAGG</sequence>